<dbReference type="Pfam" id="PF04860">
    <property type="entry name" value="Phage_portal"/>
    <property type="match status" value="1"/>
</dbReference>
<dbReference type="InterPro" id="IPR006427">
    <property type="entry name" value="Portal_HK97"/>
</dbReference>
<reference evidence="2 3" key="1">
    <citation type="submission" date="2020-08" db="EMBL/GenBank/DDBJ databases">
        <title>Genomic Encyclopedia of Type Strains, Phase IV (KMG-IV): sequencing the most valuable type-strain genomes for metagenomic binning, comparative biology and taxonomic classification.</title>
        <authorList>
            <person name="Goeker M."/>
        </authorList>
    </citation>
    <scope>NUCLEOTIDE SEQUENCE [LARGE SCALE GENOMIC DNA]</scope>
    <source>
        <strain evidence="2 3">DSM 2163</strain>
    </source>
</reference>
<keyword evidence="3" id="KW-1185">Reference proteome</keyword>
<evidence type="ECO:0000256" key="1">
    <source>
        <dbReference type="SAM" id="MobiDB-lite"/>
    </source>
</evidence>
<dbReference type="AlphaFoldDB" id="A0A840ZQ58"/>
<sequence>MGLFRKAVTTLGQALRLTDPQLYRHIGLEPAHSGEKVTPETALTLDAFWACVWLIAQTIATLPLMLYEAGDEDGEARLAKDHPLYRVIHDRPNADMTAVEFWTAIIACKLVWGNGYAAIQKRGDGSVIALEPLLPSLMQVQRQQDGSRTYTYTFDGLTTVYQEEDILHLKGFSLDGLTGLSVVSAGRHSLGAALGAERVAGTTFKNGMRPSGVFMAPSYLDKTQRQDAKAYLTEFQGAQNTGKVPVLEGGWKWEALTLTPADAELLKTRGFNVETVARLFRVPPILIGHAAEGHTMFGSGVEQVNLGFLIYCLRTHMKEIEQALGMRCLRPGERDRFYAEFNVEGLLRADSKGRAEFLRGMVNGAIYTPNDARRYENLPPVEGGDHLMIQGAMMPLDVLVEQAALAAAQMMAEAQAAAEGAADGADDPDEATDDEIDAVTDDDLKGLFSADLLRG</sequence>
<evidence type="ECO:0000313" key="2">
    <source>
        <dbReference type="EMBL" id="MBB5758843.1"/>
    </source>
</evidence>
<proteinExistence type="predicted"/>
<feature type="region of interest" description="Disordered" evidence="1">
    <location>
        <begin position="417"/>
        <end position="440"/>
    </location>
</feature>
<dbReference type="Proteomes" id="UP000583454">
    <property type="component" value="Unassembled WGS sequence"/>
</dbReference>
<dbReference type="NCBIfam" id="TIGR01537">
    <property type="entry name" value="portal_HK97"/>
    <property type="match status" value="1"/>
</dbReference>
<organism evidence="2 3">
    <name type="scientific">Methylorubrum rhodinum</name>
    <dbReference type="NCBI Taxonomy" id="29428"/>
    <lineage>
        <taxon>Bacteria</taxon>
        <taxon>Pseudomonadati</taxon>
        <taxon>Pseudomonadota</taxon>
        <taxon>Alphaproteobacteria</taxon>
        <taxon>Hyphomicrobiales</taxon>
        <taxon>Methylobacteriaceae</taxon>
        <taxon>Methylorubrum</taxon>
    </lineage>
</organism>
<comment type="caution">
    <text evidence="2">The sequence shown here is derived from an EMBL/GenBank/DDBJ whole genome shotgun (WGS) entry which is preliminary data.</text>
</comment>
<dbReference type="InterPro" id="IPR006944">
    <property type="entry name" value="Phage/GTA_portal"/>
</dbReference>
<gene>
    <name evidence="2" type="ORF">HNR00_003570</name>
</gene>
<feature type="compositionally biased region" description="Acidic residues" evidence="1">
    <location>
        <begin position="424"/>
        <end position="440"/>
    </location>
</feature>
<evidence type="ECO:0000313" key="3">
    <source>
        <dbReference type="Proteomes" id="UP000583454"/>
    </source>
</evidence>
<name>A0A840ZQ58_9HYPH</name>
<protein>
    <submittedName>
        <fullName evidence="2">HK97 family phage portal protein</fullName>
    </submittedName>
</protein>
<dbReference type="EMBL" id="JACHOP010000017">
    <property type="protein sequence ID" value="MBB5758843.1"/>
    <property type="molecule type" value="Genomic_DNA"/>
</dbReference>
<dbReference type="RefSeq" id="WP_183571635.1">
    <property type="nucleotide sequence ID" value="NZ_JACHOP010000017.1"/>
</dbReference>
<accession>A0A840ZQ58</accession>